<evidence type="ECO:0000313" key="1">
    <source>
        <dbReference type="EMBL" id="MBA0157458.1"/>
    </source>
</evidence>
<dbReference type="RefSeq" id="WP_180789810.1">
    <property type="nucleotide sequence ID" value="NZ_JACDRT010000001.1"/>
</dbReference>
<sequence length="119" mass="12920">MMPLRGSFVVNALLFGPPLARSRRGSGFRGVLPLIREIISSSASFTPRREFVASYIFLFCHFVCLTFFPGVKNCTETEAGSRVSGMDATKDSAAPDKNVSTFLNSTCAGPKGEPHLWGE</sequence>
<protein>
    <recommendedName>
        <fullName evidence="3">Secreted protein</fullName>
    </recommendedName>
</protein>
<name>A0AAW3RJS7_9GAMM</name>
<evidence type="ECO:0008006" key="3">
    <source>
        <dbReference type="Google" id="ProtNLM"/>
    </source>
</evidence>
<proteinExistence type="predicted"/>
<accession>A0AAW3RJS7</accession>
<gene>
    <name evidence="1" type="ORF">H0253_01220</name>
</gene>
<dbReference type="EMBL" id="JACDRT010000001">
    <property type="protein sequence ID" value="MBA0157458.1"/>
    <property type="molecule type" value="Genomic_DNA"/>
</dbReference>
<reference evidence="1 2" key="1">
    <citation type="submission" date="2020-07" db="EMBL/GenBank/DDBJ databases">
        <title>Updated taxonomy of Pectobacterium genus in the CIRM-CFBP bacterial collection: when new species reveal old endemic population.</title>
        <authorList>
            <person name="Pedron J."/>
            <person name="Barny M.A."/>
            <person name="Portier P."/>
        </authorList>
    </citation>
    <scope>NUCLEOTIDE SEQUENCE [LARGE SCALE GENOMIC DNA]</scope>
    <source>
        <strain evidence="1 2">CFBP5669</strain>
    </source>
</reference>
<dbReference type="Proteomes" id="UP000584405">
    <property type="component" value="Unassembled WGS sequence"/>
</dbReference>
<dbReference type="AlphaFoldDB" id="A0AAW3RJS7"/>
<comment type="caution">
    <text evidence="1">The sequence shown here is derived from an EMBL/GenBank/DDBJ whole genome shotgun (WGS) entry which is preliminary data.</text>
</comment>
<organism evidence="1 2">
    <name type="scientific">Pectobacterium versatile</name>
    <dbReference type="NCBI Taxonomy" id="2488639"/>
    <lineage>
        <taxon>Bacteria</taxon>
        <taxon>Pseudomonadati</taxon>
        <taxon>Pseudomonadota</taxon>
        <taxon>Gammaproteobacteria</taxon>
        <taxon>Enterobacterales</taxon>
        <taxon>Pectobacteriaceae</taxon>
        <taxon>Pectobacterium</taxon>
    </lineage>
</organism>
<evidence type="ECO:0000313" key="2">
    <source>
        <dbReference type="Proteomes" id="UP000584405"/>
    </source>
</evidence>